<comment type="caution">
    <text evidence="1">The sequence shown here is derived from an EMBL/GenBank/DDBJ whole genome shotgun (WGS) entry which is preliminary data.</text>
</comment>
<dbReference type="EMBL" id="QTKX01000001">
    <property type="protein sequence ID" value="MBS8263938.1"/>
    <property type="molecule type" value="Genomic_DNA"/>
</dbReference>
<protein>
    <submittedName>
        <fullName evidence="1">Uncharacterized protein</fullName>
    </submittedName>
</protein>
<evidence type="ECO:0000313" key="1">
    <source>
        <dbReference type="EMBL" id="MBS8263938.1"/>
    </source>
</evidence>
<dbReference type="AlphaFoldDB" id="A0A944CJ12"/>
<evidence type="ECO:0000313" key="2">
    <source>
        <dbReference type="Proteomes" id="UP000761411"/>
    </source>
</evidence>
<sequence length="96" mass="11268">MPENNLYEEHKRCIDNGLFIIGYGLNGDPIVLDLNTNEIGYVFHDELWEDEEINPREIYISLECSLPEFYFNSVTIDNYPVDGTEAERYMDKKVID</sequence>
<accession>A0A944CJ12</accession>
<name>A0A944CJ12_9BACI</name>
<keyword evidence="2" id="KW-1185">Reference proteome</keyword>
<gene>
    <name evidence="1" type="ORF">DYI25_05755</name>
</gene>
<organism evidence="1 2">
    <name type="scientific">Mesobacillus boroniphilus</name>
    <dbReference type="NCBI Taxonomy" id="308892"/>
    <lineage>
        <taxon>Bacteria</taxon>
        <taxon>Bacillati</taxon>
        <taxon>Bacillota</taxon>
        <taxon>Bacilli</taxon>
        <taxon>Bacillales</taxon>
        <taxon>Bacillaceae</taxon>
        <taxon>Mesobacillus</taxon>
    </lineage>
</organism>
<proteinExistence type="predicted"/>
<dbReference type="Proteomes" id="UP000761411">
    <property type="component" value="Unassembled WGS sequence"/>
</dbReference>
<dbReference type="RefSeq" id="WP_213367464.1">
    <property type="nucleotide sequence ID" value="NZ_QTKX01000001.1"/>
</dbReference>
<reference evidence="1 2" key="1">
    <citation type="journal article" date="2021" name="Microorganisms">
        <title>Bacterial Dimethylsulfoniopropionate Biosynthesis in the East China Sea.</title>
        <authorList>
            <person name="Liu J."/>
            <person name="Zhang Y."/>
            <person name="Liu J."/>
            <person name="Zhong H."/>
            <person name="Williams B.T."/>
            <person name="Zheng Y."/>
            <person name="Curson A.R.J."/>
            <person name="Sun C."/>
            <person name="Sun H."/>
            <person name="Song D."/>
            <person name="Wagner Mackenzie B."/>
            <person name="Bermejo Martinez A."/>
            <person name="Todd J.D."/>
            <person name="Zhang X.H."/>
        </authorList>
    </citation>
    <scope>NUCLEOTIDE SEQUENCE [LARGE SCALE GENOMIC DNA]</scope>
    <source>
        <strain evidence="1 2">ESS08</strain>
    </source>
</reference>